<dbReference type="PANTHER" id="PTHR37164:SF1">
    <property type="entry name" value="BACTERIOHEMERYTHRIN"/>
    <property type="match status" value="1"/>
</dbReference>
<keyword evidence="7" id="KW-1185">Reference proteome</keyword>
<proteinExistence type="inferred from homology"/>
<evidence type="ECO:0000256" key="2">
    <source>
        <dbReference type="ARBA" id="ARBA00022621"/>
    </source>
</evidence>
<dbReference type="InterPro" id="IPR050669">
    <property type="entry name" value="Hemerythrin"/>
</dbReference>
<dbReference type="NCBIfam" id="TIGR02481">
    <property type="entry name" value="hemeryth_dom"/>
    <property type="match status" value="1"/>
</dbReference>
<evidence type="ECO:0000313" key="6">
    <source>
        <dbReference type="EMBL" id="RCW36065.1"/>
    </source>
</evidence>
<keyword evidence="2" id="KW-0561">Oxygen transport</keyword>
<evidence type="ECO:0000259" key="5">
    <source>
        <dbReference type="Pfam" id="PF01814"/>
    </source>
</evidence>
<dbReference type="NCBIfam" id="NF033749">
    <property type="entry name" value="bact_hemeryth"/>
    <property type="match status" value="1"/>
</dbReference>
<sequence length="131" mass="15658">MLIKWTEDLSVGHETLDQEHQKWIAILNDFYQGLKDGKSKEKLIELVVAMLDYTKYHFASEEKYMKSINFPDFDEHKEKHDFYVNKITEFHDKIKEGKMILSLEVTNFLKTWLINHIKGTDQNYARFANNI</sequence>
<protein>
    <submittedName>
        <fullName evidence="6">Hemerythrin</fullName>
    </submittedName>
</protein>
<evidence type="ECO:0000256" key="4">
    <source>
        <dbReference type="ARBA" id="ARBA00023004"/>
    </source>
</evidence>
<dbReference type="RefSeq" id="WP_114436914.1">
    <property type="nucleotide sequence ID" value="NZ_QPIZ01000009.1"/>
</dbReference>
<dbReference type="InterPro" id="IPR016131">
    <property type="entry name" value="Haemerythrin_Fe_BS"/>
</dbReference>
<dbReference type="GO" id="GO:0005344">
    <property type="term" value="F:oxygen carrier activity"/>
    <property type="evidence" value="ECO:0007669"/>
    <property type="project" value="UniProtKB-KW"/>
</dbReference>
<keyword evidence="2" id="KW-0813">Transport</keyword>
<dbReference type="Pfam" id="PF01814">
    <property type="entry name" value="Hemerythrin"/>
    <property type="match status" value="1"/>
</dbReference>
<feature type="domain" description="Hemerythrin-like" evidence="5">
    <location>
        <begin position="12"/>
        <end position="126"/>
    </location>
</feature>
<keyword evidence="4" id="KW-0408">Iron</keyword>
<dbReference type="InterPro" id="IPR012827">
    <property type="entry name" value="Hemerythrin_metal-bd"/>
</dbReference>
<dbReference type="PANTHER" id="PTHR37164">
    <property type="entry name" value="BACTERIOHEMERYTHRIN"/>
    <property type="match status" value="1"/>
</dbReference>
<evidence type="ECO:0000256" key="1">
    <source>
        <dbReference type="ARBA" id="ARBA00010587"/>
    </source>
</evidence>
<dbReference type="InterPro" id="IPR012312">
    <property type="entry name" value="Hemerythrin-like"/>
</dbReference>
<evidence type="ECO:0000313" key="7">
    <source>
        <dbReference type="Proteomes" id="UP000252733"/>
    </source>
</evidence>
<dbReference type="PROSITE" id="PS00550">
    <property type="entry name" value="HEMERYTHRINS"/>
    <property type="match status" value="1"/>
</dbReference>
<dbReference type="SUPFAM" id="SSF47188">
    <property type="entry name" value="Hemerythrin-like"/>
    <property type="match status" value="1"/>
</dbReference>
<accession>A0A368V720</accession>
<dbReference type="AlphaFoldDB" id="A0A368V720"/>
<dbReference type="InterPro" id="IPR035938">
    <property type="entry name" value="Hemerythrin-like_sf"/>
</dbReference>
<organism evidence="6 7">
    <name type="scientific">Marinilabilia salmonicolor</name>
    <dbReference type="NCBI Taxonomy" id="989"/>
    <lineage>
        <taxon>Bacteria</taxon>
        <taxon>Pseudomonadati</taxon>
        <taxon>Bacteroidota</taxon>
        <taxon>Bacteroidia</taxon>
        <taxon>Marinilabiliales</taxon>
        <taxon>Marinilabiliaceae</taxon>
        <taxon>Marinilabilia</taxon>
    </lineage>
</organism>
<dbReference type="GO" id="GO:0046872">
    <property type="term" value="F:metal ion binding"/>
    <property type="evidence" value="ECO:0007669"/>
    <property type="project" value="UniProtKB-KW"/>
</dbReference>
<gene>
    <name evidence="6" type="ORF">DFO77_10929</name>
</gene>
<comment type="caution">
    <text evidence="6">The sequence shown here is derived from an EMBL/GenBank/DDBJ whole genome shotgun (WGS) entry which is preliminary data.</text>
</comment>
<dbReference type="CDD" id="cd12107">
    <property type="entry name" value="Hemerythrin"/>
    <property type="match status" value="1"/>
</dbReference>
<comment type="similarity">
    <text evidence="1">Belongs to the hemerythrin family.</text>
</comment>
<keyword evidence="3" id="KW-0479">Metal-binding</keyword>
<dbReference type="EMBL" id="QPIZ01000009">
    <property type="protein sequence ID" value="RCW36065.1"/>
    <property type="molecule type" value="Genomic_DNA"/>
</dbReference>
<dbReference type="Gene3D" id="1.20.120.50">
    <property type="entry name" value="Hemerythrin-like"/>
    <property type="match status" value="1"/>
</dbReference>
<name>A0A368V720_9BACT</name>
<dbReference type="Proteomes" id="UP000252733">
    <property type="component" value="Unassembled WGS sequence"/>
</dbReference>
<reference evidence="6 7" key="1">
    <citation type="submission" date="2018-07" db="EMBL/GenBank/DDBJ databases">
        <title>Freshwater and sediment microbial communities from various areas in North America, analyzing microbe dynamics in response to fracking.</title>
        <authorList>
            <person name="Lamendella R."/>
        </authorList>
    </citation>
    <scope>NUCLEOTIDE SEQUENCE [LARGE SCALE GENOMIC DNA]</scope>
    <source>
        <strain evidence="6 7">160A</strain>
    </source>
</reference>
<evidence type="ECO:0000256" key="3">
    <source>
        <dbReference type="ARBA" id="ARBA00022723"/>
    </source>
</evidence>